<dbReference type="Gene3D" id="3.30.70.1290">
    <property type="entry name" value="Transposase IS200-like"/>
    <property type="match status" value="1"/>
</dbReference>
<dbReference type="GO" id="GO:0006313">
    <property type="term" value="P:DNA transposition"/>
    <property type="evidence" value="ECO:0007669"/>
    <property type="project" value="InterPro"/>
</dbReference>
<dbReference type="GO" id="GO:0003677">
    <property type="term" value="F:DNA binding"/>
    <property type="evidence" value="ECO:0007669"/>
    <property type="project" value="InterPro"/>
</dbReference>
<name>A0A1F5YKH2_9BACT</name>
<dbReference type="Pfam" id="PF01797">
    <property type="entry name" value="Y1_Tnp"/>
    <property type="match status" value="1"/>
</dbReference>
<proteinExistence type="predicted"/>
<organism evidence="2 3">
    <name type="scientific">Candidatus Gottesmanbacteria bacterium RBG_16_38_7b</name>
    <dbReference type="NCBI Taxonomy" id="1798372"/>
    <lineage>
        <taxon>Bacteria</taxon>
        <taxon>Candidatus Gottesmaniibacteriota</taxon>
    </lineage>
</organism>
<accession>A0A1F5YKH2</accession>
<sequence length="148" mass="17544">MKLEEGYHCRYQIRYHCVWKVKYSRKILFGERIKYLKQLIHEIAERYDYYIEAVGVDETHVHVFAGAHPAISPAKLIQVVKSITARELFKKYPEIKQFLWGGALWAIGYYVRTVSDGPLDHVIKKYVDEQNQVIKSTRKKKYQLKLVP</sequence>
<dbReference type="EMBL" id="MFJB01000019">
    <property type="protein sequence ID" value="OGG00670.1"/>
    <property type="molecule type" value="Genomic_DNA"/>
</dbReference>
<dbReference type="PANTHER" id="PTHR33360:SF4">
    <property type="entry name" value="TRANSPOSASE IS200-LIKE PROTEIN"/>
    <property type="match status" value="1"/>
</dbReference>
<evidence type="ECO:0000313" key="2">
    <source>
        <dbReference type="EMBL" id="OGG00670.1"/>
    </source>
</evidence>
<gene>
    <name evidence="2" type="ORF">A2153_05825</name>
</gene>
<feature type="domain" description="Transposase IS200-like" evidence="1">
    <location>
        <begin position="10"/>
        <end position="130"/>
    </location>
</feature>
<evidence type="ECO:0000313" key="3">
    <source>
        <dbReference type="Proteomes" id="UP000177396"/>
    </source>
</evidence>
<dbReference type="SUPFAM" id="SSF143422">
    <property type="entry name" value="Transposase IS200-like"/>
    <property type="match status" value="1"/>
</dbReference>
<dbReference type="SMART" id="SM01321">
    <property type="entry name" value="Y1_Tnp"/>
    <property type="match status" value="1"/>
</dbReference>
<reference evidence="2 3" key="1">
    <citation type="journal article" date="2016" name="Nat. Commun.">
        <title>Thousands of microbial genomes shed light on interconnected biogeochemical processes in an aquifer system.</title>
        <authorList>
            <person name="Anantharaman K."/>
            <person name="Brown C.T."/>
            <person name="Hug L.A."/>
            <person name="Sharon I."/>
            <person name="Castelle C.J."/>
            <person name="Probst A.J."/>
            <person name="Thomas B.C."/>
            <person name="Singh A."/>
            <person name="Wilkins M.J."/>
            <person name="Karaoz U."/>
            <person name="Brodie E.L."/>
            <person name="Williams K.H."/>
            <person name="Hubbard S.S."/>
            <person name="Banfield J.F."/>
        </authorList>
    </citation>
    <scope>NUCLEOTIDE SEQUENCE [LARGE SCALE GENOMIC DNA]</scope>
</reference>
<dbReference type="NCBIfam" id="NF033573">
    <property type="entry name" value="transpos_IS200"/>
    <property type="match status" value="1"/>
</dbReference>
<protein>
    <recommendedName>
        <fullName evidence="1">Transposase IS200-like domain-containing protein</fullName>
    </recommendedName>
</protein>
<dbReference type="PANTHER" id="PTHR33360">
    <property type="entry name" value="TRANSPOSASE FOR INSERTION SEQUENCE ELEMENT IS200"/>
    <property type="match status" value="1"/>
</dbReference>
<comment type="caution">
    <text evidence="2">The sequence shown here is derived from an EMBL/GenBank/DDBJ whole genome shotgun (WGS) entry which is preliminary data.</text>
</comment>
<dbReference type="AlphaFoldDB" id="A0A1F5YKH2"/>
<dbReference type="InterPro" id="IPR036515">
    <property type="entry name" value="Transposase_17_sf"/>
</dbReference>
<dbReference type="Proteomes" id="UP000177396">
    <property type="component" value="Unassembled WGS sequence"/>
</dbReference>
<dbReference type="GO" id="GO:0004803">
    <property type="term" value="F:transposase activity"/>
    <property type="evidence" value="ECO:0007669"/>
    <property type="project" value="InterPro"/>
</dbReference>
<dbReference type="InterPro" id="IPR002686">
    <property type="entry name" value="Transposase_17"/>
</dbReference>
<evidence type="ECO:0000259" key="1">
    <source>
        <dbReference type="SMART" id="SM01321"/>
    </source>
</evidence>